<reference evidence="1 2" key="1">
    <citation type="submission" date="2014-04" db="EMBL/GenBank/DDBJ databases">
        <title>Evolutionary Origins and Diversification of the Mycorrhizal Mutualists.</title>
        <authorList>
            <consortium name="DOE Joint Genome Institute"/>
            <consortium name="Mycorrhizal Genomics Consortium"/>
            <person name="Kohler A."/>
            <person name="Kuo A."/>
            <person name="Nagy L.G."/>
            <person name="Floudas D."/>
            <person name="Copeland A."/>
            <person name="Barry K.W."/>
            <person name="Cichocki N."/>
            <person name="Veneault-Fourrey C."/>
            <person name="LaButti K."/>
            <person name="Lindquist E.A."/>
            <person name="Lipzen A."/>
            <person name="Lundell T."/>
            <person name="Morin E."/>
            <person name="Murat C."/>
            <person name="Riley R."/>
            <person name="Ohm R."/>
            <person name="Sun H."/>
            <person name="Tunlid A."/>
            <person name="Henrissat B."/>
            <person name="Grigoriev I.V."/>
            <person name="Hibbett D.S."/>
            <person name="Martin F."/>
        </authorList>
    </citation>
    <scope>NUCLEOTIDE SEQUENCE [LARGE SCALE GENOMIC DNA]</scope>
    <source>
        <strain evidence="1 2">MD-312</strain>
    </source>
</reference>
<dbReference type="Proteomes" id="UP000053820">
    <property type="component" value="Unassembled WGS sequence"/>
</dbReference>
<name>A0A0C9VNR5_9AGAM</name>
<dbReference type="HOGENOM" id="CLU_2794265_0_0_1"/>
<dbReference type="AlphaFoldDB" id="A0A0C9VNR5"/>
<proteinExistence type="predicted"/>
<gene>
    <name evidence="1" type="ORF">HYDPIDRAFT_118737</name>
</gene>
<protein>
    <submittedName>
        <fullName evidence="1">Uncharacterized protein</fullName>
    </submittedName>
</protein>
<dbReference type="OrthoDB" id="406156at2759"/>
<sequence>MPAIEPLAESPILNKVGIERRCPDEEAPLSEVWRKERTTAYGRSDLKKGAEKNVEEKVIEGMIVKHYN</sequence>
<keyword evidence="2" id="KW-1185">Reference proteome</keyword>
<evidence type="ECO:0000313" key="1">
    <source>
        <dbReference type="EMBL" id="KIJ59295.1"/>
    </source>
</evidence>
<dbReference type="EMBL" id="KN839892">
    <property type="protein sequence ID" value="KIJ59295.1"/>
    <property type="molecule type" value="Genomic_DNA"/>
</dbReference>
<evidence type="ECO:0000313" key="2">
    <source>
        <dbReference type="Proteomes" id="UP000053820"/>
    </source>
</evidence>
<accession>A0A0C9VNR5</accession>
<organism evidence="1 2">
    <name type="scientific">Hydnomerulius pinastri MD-312</name>
    <dbReference type="NCBI Taxonomy" id="994086"/>
    <lineage>
        <taxon>Eukaryota</taxon>
        <taxon>Fungi</taxon>
        <taxon>Dikarya</taxon>
        <taxon>Basidiomycota</taxon>
        <taxon>Agaricomycotina</taxon>
        <taxon>Agaricomycetes</taxon>
        <taxon>Agaricomycetidae</taxon>
        <taxon>Boletales</taxon>
        <taxon>Boletales incertae sedis</taxon>
        <taxon>Leucogyrophana</taxon>
    </lineage>
</organism>